<accession>A0AAV5ML75</accession>
<dbReference type="PANTHER" id="PTHR24177:SF329">
    <property type="entry name" value="ANKYRIN REPEAT PROTEIN"/>
    <property type="match status" value="1"/>
</dbReference>
<dbReference type="InterPro" id="IPR026961">
    <property type="entry name" value="PGG_dom"/>
</dbReference>
<reference evidence="3 4" key="1">
    <citation type="journal article" date="2021" name="Commun. Biol.">
        <title>The genome of Shorea leprosula (Dipterocarpaceae) highlights the ecological relevance of drought in aseasonal tropical rainforests.</title>
        <authorList>
            <person name="Ng K.K.S."/>
            <person name="Kobayashi M.J."/>
            <person name="Fawcett J.A."/>
            <person name="Hatakeyama M."/>
            <person name="Paape T."/>
            <person name="Ng C.H."/>
            <person name="Ang C.C."/>
            <person name="Tnah L.H."/>
            <person name="Lee C.T."/>
            <person name="Nishiyama T."/>
            <person name="Sese J."/>
            <person name="O'Brien M.J."/>
            <person name="Copetti D."/>
            <person name="Mohd Noor M.I."/>
            <person name="Ong R.C."/>
            <person name="Putra M."/>
            <person name="Sireger I.Z."/>
            <person name="Indrioko S."/>
            <person name="Kosugi Y."/>
            <person name="Izuno A."/>
            <person name="Isagi Y."/>
            <person name="Lee S.L."/>
            <person name="Shimizu K.K."/>
        </authorList>
    </citation>
    <scope>NUCLEOTIDE SEQUENCE [LARGE SCALE GENOMIC DNA]</scope>
    <source>
        <strain evidence="3">214</strain>
    </source>
</reference>
<keyword evidence="4" id="KW-1185">Reference proteome</keyword>
<gene>
    <name evidence="3" type="ORF">SLEP1_g57422</name>
</gene>
<dbReference type="Gene3D" id="1.25.40.20">
    <property type="entry name" value="Ankyrin repeat-containing domain"/>
    <property type="match status" value="1"/>
</dbReference>
<feature type="transmembrane region" description="Helical" evidence="1">
    <location>
        <begin position="438"/>
        <end position="465"/>
    </location>
</feature>
<feature type="transmembrane region" description="Helical" evidence="1">
    <location>
        <begin position="471"/>
        <end position="491"/>
    </location>
</feature>
<evidence type="ECO:0000256" key="1">
    <source>
        <dbReference type="SAM" id="Phobius"/>
    </source>
</evidence>
<evidence type="ECO:0000313" key="3">
    <source>
        <dbReference type="EMBL" id="GKV50723.1"/>
    </source>
</evidence>
<comment type="caution">
    <text evidence="3">The sequence shown here is derived from an EMBL/GenBank/DDBJ whole genome shotgun (WGS) entry which is preliminary data.</text>
</comment>
<dbReference type="InterPro" id="IPR036770">
    <property type="entry name" value="Ankyrin_rpt-contain_sf"/>
</dbReference>
<dbReference type="AlphaFoldDB" id="A0AAV5ML75"/>
<feature type="transmembrane region" description="Helical" evidence="1">
    <location>
        <begin position="404"/>
        <end position="431"/>
    </location>
</feature>
<keyword evidence="1" id="KW-0472">Membrane</keyword>
<protein>
    <recommendedName>
        <fullName evidence="2">PGG domain-containing protein</fullName>
    </recommendedName>
</protein>
<keyword evidence="1" id="KW-1133">Transmembrane helix</keyword>
<name>A0AAV5ML75_9ROSI</name>
<feature type="transmembrane region" description="Helical" evidence="1">
    <location>
        <begin position="365"/>
        <end position="384"/>
    </location>
</feature>
<dbReference type="Proteomes" id="UP001054252">
    <property type="component" value="Unassembled WGS sequence"/>
</dbReference>
<evidence type="ECO:0000259" key="2">
    <source>
        <dbReference type="Pfam" id="PF13962"/>
    </source>
</evidence>
<organism evidence="3 4">
    <name type="scientific">Rubroshorea leprosula</name>
    <dbReference type="NCBI Taxonomy" id="152421"/>
    <lineage>
        <taxon>Eukaryota</taxon>
        <taxon>Viridiplantae</taxon>
        <taxon>Streptophyta</taxon>
        <taxon>Embryophyta</taxon>
        <taxon>Tracheophyta</taxon>
        <taxon>Spermatophyta</taxon>
        <taxon>Magnoliopsida</taxon>
        <taxon>eudicotyledons</taxon>
        <taxon>Gunneridae</taxon>
        <taxon>Pentapetalae</taxon>
        <taxon>rosids</taxon>
        <taxon>malvids</taxon>
        <taxon>Malvales</taxon>
        <taxon>Dipterocarpaceae</taxon>
        <taxon>Rubroshorea</taxon>
    </lineage>
</organism>
<proteinExistence type="predicted"/>
<evidence type="ECO:0000313" key="4">
    <source>
        <dbReference type="Proteomes" id="UP001054252"/>
    </source>
</evidence>
<dbReference type="GO" id="GO:0016020">
    <property type="term" value="C:membrane"/>
    <property type="evidence" value="ECO:0007669"/>
    <property type="project" value="TreeGrafter"/>
</dbReference>
<dbReference type="PANTHER" id="PTHR24177">
    <property type="entry name" value="CASKIN"/>
    <property type="match status" value="1"/>
</dbReference>
<dbReference type="SUPFAM" id="SSF48403">
    <property type="entry name" value="Ankyrin repeat"/>
    <property type="match status" value="1"/>
</dbReference>
<sequence>MSEEEILSRDESGRTALAYAAYFGRTAIAKCLTTENNNLLTTPDTEGMIPVVRACVQRYKKTTVYLYFETLEFLAPDEGEHGSLLLHFCMLSEMLDIALDLLRQYPRLAFTRFKYNNRVLTPILTLSAQAALFPSGTRLSLLQQWIYNVISVDRARTLSTDVRISITSMNQKEQNAIRRQGIEDICERKLIHANALEILSLTASELSKLNAEEMVESRVVPALFQSIQHGITEFMIIGEANPDVLSSAIDGKTKFLETYAIECRQEKYFHELGAREGKILTTWTDNDGNNALHVAAKLSPESYLAQFSGAALQMQKELQWFKEFESKFPECKSWVNHNGETPRQMFTREHMKLLKEAEAWMKKIANSYIIVGTLIITIMFAAAFTIPGGNNGNGYPMFSHKRLFLTYIMSDAISLSAASTSVLTFLGILTYPYTEKDFLWLSVGILTLLISVATMMVAFCAAVSIMLPDRWWVISSLVLLASIPVVVFWSLQSQILIEIFYSIYGPGNFNRERSFIRKRMSPIMGIFRSKPTKGGE</sequence>
<dbReference type="EMBL" id="BPVZ01000390">
    <property type="protein sequence ID" value="GKV50723.1"/>
    <property type="molecule type" value="Genomic_DNA"/>
</dbReference>
<keyword evidence="1" id="KW-0812">Transmembrane</keyword>
<dbReference type="Pfam" id="PF13962">
    <property type="entry name" value="PGG"/>
    <property type="match status" value="1"/>
</dbReference>
<feature type="domain" description="PGG" evidence="2">
    <location>
        <begin position="359"/>
        <end position="465"/>
    </location>
</feature>